<dbReference type="EMBL" id="JAKLUA010000037">
    <property type="protein sequence ID" value="MCG2673188.1"/>
    <property type="molecule type" value="Genomic_DNA"/>
</dbReference>
<dbReference type="EMBL" id="JAKLTY010000050">
    <property type="protein sequence ID" value="MCG2632830.1"/>
    <property type="molecule type" value="Genomic_DNA"/>
</dbReference>
<feature type="region of interest" description="Disordered" evidence="1">
    <location>
        <begin position="1"/>
        <end position="29"/>
    </location>
</feature>
<evidence type="ECO:0000256" key="1">
    <source>
        <dbReference type="SAM" id="MobiDB-lite"/>
    </source>
</evidence>
<evidence type="ECO:0000313" key="3">
    <source>
        <dbReference type="EMBL" id="MCG2673188.1"/>
    </source>
</evidence>
<name>A0A9X1RM92_9BRAD</name>
<sequence length="137" mass="13707">MANKPPSQEFGKRRPRLPADLPLPPREPVKRSGHVALLVMGTIAVGTTAFTLTPRRNCDPAPPGTSVPGATAPAQTGTNCGSGSSGGGSHWSSRSSFYSSDSSSHSSSGSSSDGGSGGVTRGGFGSFAHAFGFSGRG</sequence>
<comment type="caution">
    <text evidence="2">The sequence shown here is derived from an EMBL/GenBank/DDBJ whole genome shotgun (WGS) entry which is preliminary data.</text>
</comment>
<gene>
    <name evidence="3" type="ORF">L6637_40565</name>
    <name evidence="2" type="ORF">L6654_40285</name>
</gene>
<accession>A0A9X1RM92</accession>
<organism evidence="2 5">
    <name type="scientific">Bradyrhizobium zhengyangense</name>
    <dbReference type="NCBI Taxonomy" id="2911009"/>
    <lineage>
        <taxon>Bacteria</taxon>
        <taxon>Pseudomonadati</taxon>
        <taxon>Pseudomonadota</taxon>
        <taxon>Alphaproteobacteria</taxon>
        <taxon>Hyphomicrobiales</taxon>
        <taxon>Nitrobacteraceae</taxon>
        <taxon>Bradyrhizobium</taxon>
    </lineage>
</organism>
<dbReference type="Proteomes" id="UP001139012">
    <property type="component" value="Unassembled WGS sequence"/>
</dbReference>
<dbReference type="RefSeq" id="WP_237874218.1">
    <property type="nucleotide sequence ID" value="NZ_JAKLTY010000050.1"/>
</dbReference>
<protein>
    <submittedName>
        <fullName evidence="2">Uncharacterized protein</fullName>
    </submittedName>
</protein>
<feature type="region of interest" description="Disordered" evidence="1">
    <location>
        <begin position="52"/>
        <end position="121"/>
    </location>
</feature>
<evidence type="ECO:0000313" key="5">
    <source>
        <dbReference type="Proteomes" id="UP001139054"/>
    </source>
</evidence>
<dbReference type="AlphaFoldDB" id="A0A9X1RM92"/>
<evidence type="ECO:0000313" key="2">
    <source>
        <dbReference type="EMBL" id="MCG2632830.1"/>
    </source>
</evidence>
<keyword evidence="4" id="KW-1185">Reference proteome</keyword>
<dbReference type="Proteomes" id="UP001139054">
    <property type="component" value="Unassembled WGS sequence"/>
</dbReference>
<evidence type="ECO:0000313" key="4">
    <source>
        <dbReference type="Proteomes" id="UP001139012"/>
    </source>
</evidence>
<reference evidence="2" key="1">
    <citation type="submission" date="2022-01" db="EMBL/GenBank/DDBJ databases">
        <title>Genome sequnece data of strain Bradyrhizobium sp. nov.</title>
        <authorList>
            <person name="Zhang J."/>
        </authorList>
    </citation>
    <scope>NUCLEOTIDE SEQUENCE</scope>
    <source>
        <strain evidence="3">WYCCWR 12774</strain>
        <strain evidence="2">WYCCWR 13023</strain>
    </source>
</reference>
<feature type="compositionally biased region" description="Low complexity" evidence="1">
    <location>
        <begin position="90"/>
        <end position="111"/>
    </location>
</feature>
<feature type="compositionally biased region" description="Gly residues" evidence="1">
    <location>
        <begin position="112"/>
        <end position="121"/>
    </location>
</feature>
<proteinExistence type="predicted"/>